<feature type="compositionally biased region" description="Low complexity" evidence="1">
    <location>
        <begin position="47"/>
        <end position="63"/>
    </location>
</feature>
<dbReference type="Proteomes" id="UP000008229">
    <property type="component" value="Chromosome"/>
</dbReference>
<feature type="region of interest" description="Disordered" evidence="1">
    <location>
        <begin position="39"/>
        <end position="63"/>
    </location>
</feature>
<dbReference type="HOGENOM" id="CLU_2878142_0_0_11"/>
<gene>
    <name evidence="2" type="ordered locus">Cwoe_1376</name>
</gene>
<dbReference type="KEGG" id="cwo:Cwoe_1376"/>
<dbReference type="EMBL" id="CP001854">
    <property type="protein sequence ID" value="ADB49805.1"/>
    <property type="molecule type" value="Genomic_DNA"/>
</dbReference>
<keyword evidence="3" id="KW-1185">Reference proteome</keyword>
<sequence length="63" mass="6885" precursor="true">MRRRLHRTLAFLLVPLSALPLVAISPLIVPSVERRLDELRGGSEQVAPRPASTSTAPTDPTTR</sequence>
<dbReference type="RefSeq" id="WP_012932856.1">
    <property type="nucleotide sequence ID" value="NC_013739.1"/>
</dbReference>
<protein>
    <submittedName>
        <fullName evidence="2">Uncharacterized protein</fullName>
    </submittedName>
</protein>
<organism evidence="2 3">
    <name type="scientific">Conexibacter woesei (strain DSM 14684 / CCUG 47730 / CIP 108061 / JCM 11494 / NBRC 100937 / ID131577)</name>
    <dbReference type="NCBI Taxonomy" id="469383"/>
    <lineage>
        <taxon>Bacteria</taxon>
        <taxon>Bacillati</taxon>
        <taxon>Actinomycetota</taxon>
        <taxon>Thermoleophilia</taxon>
        <taxon>Solirubrobacterales</taxon>
        <taxon>Conexibacteraceae</taxon>
        <taxon>Conexibacter</taxon>
    </lineage>
</organism>
<proteinExistence type="predicted"/>
<accession>D3EYT1</accession>
<evidence type="ECO:0000313" key="2">
    <source>
        <dbReference type="EMBL" id="ADB49805.1"/>
    </source>
</evidence>
<reference evidence="2 3" key="1">
    <citation type="journal article" date="2010" name="Stand. Genomic Sci.">
        <title>Complete genome sequence of Conexibacter woesei type strain (ID131577).</title>
        <authorList>
            <person name="Pukall R."/>
            <person name="Lapidus A."/>
            <person name="Glavina Del Rio T."/>
            <person name="Copeland A."/>
            <person name="Tice H."/>
            <person name="Cheng J.-F."/>
            <person name="Lucas S."/>
            <person name="Chen F."/>
            <person name="Nolan M."/>
            <person name="Bruce D."/>
            <person name="Goodwin L."/>
            <person name="Pitluck S."/>
            <person name="Mavromatis K."/>
            <person name="Ivanova N."/>
            <person name="Ovchinnikova G."/>
            <person name="Pati A."/>
            <person name="Chen A."/>
            <person name="Palaniappan K."/>
            <person name="Land M."/>
            <person name="Hauser L."/>
            <person name="Chang Y.-J."/>
            <person name="Jeffries C.D."/>
            <person name="Chain P."/>
            <person name="Meincke L."/>
            <person name="Sims D."/>
            <person name="Brettin T."/>
            <person name="Detter J.C."/>
            <person name="Rohde M."/>
            <person name="Goeker M."/>
            <person name="Bristow J."/>
            <person name="Eisen J.A."/>
            <person name="Markowitz V."/>
            <person name="Kyrpides N.C."/>
            <person name="Klenk H.-P."/>
            <person name="Hugenholtz P."/>
        </authorList>
    </citation>
    <scope>NUCLEOTIDE SEQUENCE [LARGE SCALE GENOMIC DNA]</scope>
    <source>
        <strain evidence="3">DSM 14684 / CIP 108061 / JCM 11494 / NBRC 100937 / ID131577</strain>
    </source>
</reference>
<name>D3EYT1_CONWI</name>
<dbReference type="STRING" id="469383.Cwoe_1376"/>
<dbReference type="AlphaFoldDB" id="D3EYT1"/>
<evidence type="ECO:0000313" key="3">
    <source>
        <dbReference type="Proteomes" id="UP000008229"/>
    </source>
</evidence>
<reference evidence="3" key="2">
    <citation type="submission" date="2010-01" db="EMBL/GenBank/DDBJ databases">
        <title>The complete genome of Conexibacter woesei DSM 14684.</title>
        <authorList>
            <consortium name="US DOE Joint Genome Institute (JGI-PGF)"/>
            <person name="Lucas S."/>
            <person name="Copeland A."/>
            <person name="Lapidus A."/>
            <person name="Glavina del Rio T."/>
            <person name="Dalin E."/>
            <person name="Tice H."/>
            <person name="Bruce D."/>
            <person name="Goodwin L."/>
            <person name="Pitluck S."/>
            <person name="Kyrpides N."/>
            <person name="Mavromatis K."/>
            <person name="Ivanova N."/>
            <person name="Mikhailova N."/>
            <person name="Chertkov O."/>
            <person name="Brettin T."/>
            <person name="Detter J.C."/>
            <person name="Han C."/>
            <person name="Larimer F."/>
            <person name="Land M."/>
            <person name="Hauser L."/>
            <person name="Markowitz V."/>
            <person name="Cheng J.-F."/>
            <person name="Hugenholtz P."/>
            <person name="Woyke T."/>
            <person name="Wu D."/>
            <person name="Pukall R."/>
            <person name="Steenblock K."/>
            <person name="Schneider S."/>
            <person name="Klenk H.-P."/>
            <person name="Eisen J.A."/>
        </authorList>
    </citation>
    <scope>NUCLEOTIDE SEQUENCE [LARGE SCALE GENOMIC DNA]</scope>
    <source>
        <strain evidence="3">DSM 14684 / CIP 108061 / JCM 11494 / NBRC 100937 / ID131577</strain>
    </source>
</reference>
<evidence type="ECO:0000256" key="1">
    <source>
        <dbReference type="SAM" id="MobiDB-lite"/>
    </source>
</evidence>